<keyword evidence="2" id="KW-0819">tRNA processing</keyword>
<dbReference type="OrthoDB" id="408683at2759"/>
<evidence type="ECO:0000259" key="3">
    <source>
        <dbReference type="Pfam" id="PF12928"/>
    </source>
</evidence>
<protein>
    <recommendedName>
        <fullName evidence="3">tRNA-splicing endonuclease subunit Sen54 N-terminal domain-containing protein</fullName>
    </recommendedName>
</protein>
<gene>
    <name evidence="4" type="ORF">K470DRAFT_202833</name>
</gene>
<name>A0A6A7C4Q9_9PEZI</name>
<accession>A0A6A7C4Q9</accession>
<dbReference type="Proteomes" id="UP000799421">
    <property type="component" value="Unassembled WGS sequence"/>
</dbReference>
<feature type="non-terminal residue" evidence="4">
    <location>
        <position position="380"/>
    </location>
</feature>
<dbReference type="EMBL" id="MU005970">
    <property type="protein sequence ID" value="KAF2861698.1"/>
    <property type="molecule type" value="Genomic_DNA"/>
</dbReference>
<proteinExistence type="inferred from homology"/>
<feature type="domain" description="tRNA-splicing endonuclease subunit Sen54 N-terminal" evidence="3">
    <location>
        <begin position="66"/>
        <end position="146"/>
    </location>
</feature>
<dbReference type="AlphaFoldDB" id="A0A6A7C4Q9"/>
<evidence type="ECO:0000256" key="2">
    <source>
        <dbReference type="ARBA" id="ARBA00022694"/>
    </source>
</evidence>
<dbReference type="InterPro" id="IPR024336">
    <property type="entry name" value="tRNA_splic_suSen54_N"/>
</dbReference>
<sequence>MADVDEDAIPKSAPIDDVEDEIQDFRFLANLSNNCAKIPKRGEKDFEPHETNLQSQTLAASRQAMYDALSARRIHAPKSHNVATYHPATNMAYTINPKGPLFVKIGKVLAAKEDPFGDQGLRGQRVWLLPEEVLYLIDRGTVDVRWPTSEDKEEDEEGLVMSVQGAYATFLGSDVARTGHLTMDRYTVYSNLKRAGYTVMRAPSWSGMKSISRPSQHTFEVGLSCARKAWRSLWKENDREPLVGPGIFRNYTDVYRRLALIEWYDPTRSDHVSSSDCSMHVAFHVWKPGSTRFKKSDPGSPDYRIVVVDGRETTLPSLEELDTLMSTLPDDWPRDDAQLHMKLKHGYRNVVLAVVDQGVVSYLTWADAAFGKEKLYERKA</sequence>
<evidence type="ECO:0000256" key="1">
    <source>
        <dbReference type="ARBA" id="ARBA00005736"/>
    </source>
</evidence>
<reference evidence="4" key="1">
    <citation type="journal article" date="2020" name="Stud. Mycol.">
        <title>101 Dothideomycetes genomes: a test case for predicting lifestyles and emergence of pathogens.</title>
        <authorList>
            <person name="Haridas S."/>
            <person name="Albert R."/>
            <person name="Binder M."/>
            <person name="Bloem J."/>
            <person name="Labutti K."/>
            <person name="Salamov A."/>
            <person name="Andreopoulos B."/>
            <person name="Baker S."/>
            <person name="Barry K."/>
            <person name="Bills G."/>
            <person name="Bluhm B."/>
            <person name="Cannon C."/>
            <person name="Castanera R."/>
            <person name="Culley D."/>
            <person name="Daum C."/>
            <person name="Ezra D."/>
            <person name="Gonzalez J."/>
            <person name="Henrissat B."/>
            <person name="Kuo A."/>
            <person name="Liang C."/>
            <person name="Lipzen A."/>
            <person name="Lutzoni F."/>
            <person name="Magnuson J."/>
            <person name="Mondo S."/>
            <person name="Nolan M."/>
            <person name="Ohm R."/>
            <person name="Pangilinan J."/>
            <person name="Park H.-J."/>
            <person name="Ramirez L."/>
            <person name="Alfaro M."/>
            <person name="Sun H."/>
            <person name="Tritt A."/>
            <person name="Yoshinaga Y."/>
            <person name="Zwiers L.-H."/>
            <person name="Turgeon B."/>
            <person name="Goodwin S."/>
            <person name="Spatafora J."/>
            <person name="Crous P."/>
            <person name="Grigoriev I."/>
        </authorList>
    </citation>
    <scope>NUCLEOTIDE SEQUENCE</scope>
    <source>
        <strain evidence="4">CBS 480.64</strain>
    </source>
</reference>
<dbReference type="PANTHER" id="PTHR21027">
    <property type="entry name" value="TRNA-SPLICING ENDONUCLEASE SUBUNIT SEN54"/>
    <property type="match status" value="1"/>
</dbReference>
<evidence type="ECO:0000313" key="5">
    <source>
        <dbReference type="Proteomes" id="UP000799421"/>
    </source>
</evidence>
<dbReference type="Pfam" id="PF12928">
    <property type="entry name" value="tRNA_int_end_N2"/>
    <property type="match status" value="1"/>
</dbReference>
<evidence type="ECO:0000313" key="4">
    <source>
        <dbReference type="EMBL" id="KAF2861698.1"/>
    </source>
</evidence>
<dbReference type="GO" id="GO:0000214">
    <property type="term" value="C:tRNA-intron endonuclease complex"/>
    <property type="evidence" value="ECO:0007669"/>
    <property type="project" value="TreeGrafter"/>
</dbReference>
<dbReference type="PANTHER" id="PTHR21027:SF1">
    <property type="entry name" value="TRNA-SPLICING ENDONUCLEASE SUBUNIT SEN54"/>
    <property type="match status" value="1"/>
</dbReference>
<organism evidence="4 5">
    <name type="scientific">Piedraia hortae CBS 480.64</name>
    <dbReference type="NCBI Taxonomy" id="1314780"/>
    <lineage>
        <taxon>Eukaryota</taxon>
        <taxon>Fungi</taxon>
        <taxon>Dikarya</taxon>
        <taxon>Ascomycota</taxon>
        <taxon>Pezizomycotina</taxon>
        <taxon>Dothideomycetes</taxon>
        <taxon>Dothideomycetidae</taxon>
        <taxon>Capnodiales</taxon>
        <taxon>Piedraiaceae</taxon>
        <taxon>Piedraia</taxon>
    </lineage>
</organism>
<comment type="similarity">
    <text evidence="1">Belongs to the SEN54 family.</text>
</comment>
<dbReference type="GO" id="GO:0000379">
    <property type="term" value="P:tRNA-type intron splice site recognition and cleavage"/>
    <property type="evidence" value="ECO:0007669"/>
    <property type="project" value="TreeGrafter"/>
</dbReference>
<keyword evidence="5" id="KW-1185">Reference proteome</keyword>
<dbReference type="InterPro" id="IPR024337">
    <property type="entry name" value="tRNA_splic_suSen54"/>
</dbReference>